<dbReference type="Proteomes" id="UP000076128">
    <property type="component" value="Chromosome"/>
</dbReference>
<dbReference type="OrthoDB" id="7304934at2"/>
<evidence type="ECO:0000313" key="3">
    <source>
        <dbReference type="Proteomes" id="UP000076128"/>
    </source>
</evidence>
<accession>A0A165SPT3</accession>
<feature type="signal peptide" evidence="1">
    <location>
        <begin position="1"/>
        <end position="20"/>
    </location>
</feature>
<evidence type="ECO:0000256" key="1">
    <source>
        <dbReference type="SAM" id="SignalP"/>
    </source>
</evidence>
<keyword evidence="1" id="KW-0732">Signal</keyword>
<dbReference type="STRING" id="1335048.AKL17_2724"/>
<organism evidence="2 3">
    <name type="scientific">Frigidibacter mobilis</name>
    <dbReference type="NCBI Taxonomy" id="1335048"/>
    <lineage>
        <taxon>Bacteria</taxon>
        <taxon>Pseudomonadati</taxon>
        <taxon>Pseudomonadota</taxon>
        <taxon>Alphaproteobacteria</taxon>
        <taxon>Rhodobacterales</taxon>
        <taxon>Paracoccaceae</taxon>
        <taxon>Frigidibacter</taxon>
    </lineage>
</organism>
<name>A0A165SPT3_9RHOB</name>
<dbReference type="RefSeq" id="WP_066814012.1">
    <property type="nucleotide sequence ID" value="NZ_CP012661.1"/>
</dbReference>
<evidence type="ECO:0008006" key="4">
    <source>
        <dbReference type="Google" id="ProtNLM"/>
    </source>
</evidence>
<gene>
    <name evidence="2" type="ORF">AKL17_2724</name>
</gene>
<keyword evidence="3" id="KW-1185">Reference proteome</keyword>
<protein>
    <recommendedName>
        <fullName evidence="4">Beta/Gamma crystallin</fullName>
    </recommendedName>
</protein>
<reference evidence="2 3" key="1">
    <citation type="submission" date="2015-09" db="EMBL/GenBank/DDBJ databases">
        <title>Complete genome sequence of Defluviimonas alba cai42t isolated from an oilfield in Xinjiang.</title>
        <authorList>
            <person name="Geng S."/>
            <person name="Pan X."/>
            <person name="Wu X."/>
        </authorList>
    </citation>
    <scope>NUCLEOTIDE SEQUENCE [LARGE SCALE GENOMIC DNA]</scope>
    <source>
        <strain evidence="3">cai42</strain>
    </source>
</reference>
<proteinExistence type="predicted"/>
<dbReference type="KEGG" id="daa:AKL17_2724"/>
<dbReference type="AlphaFoldDB" id="A0A165SPT3"/>
<evidence type="ECO:0000313" key="2">
    <source>
        <dbReference type="EMBL" id="AMY69963.1"/>
    </source>
</evidence>
<sequence length="135" mass="14383">MFRLAPLAACAALLATAALADPGTPLTAEEFDALSRGRTLTYAAGGQVYGIEQYLPGRKVRWAFLGDICKEGSWFPDGEHICFAYDGLPTLQCWTFYDTPRGLTAQFRGDPAGEPLVAVEDSPEPLGCAGPEVGV</sequence>
<dbReference type="EMBL" id="CP012661">
    <property type="protein sequence ID" value="AMY69963.1"/>
    <property type="molecule type" value="Genomic_DNA"/>
</dbReference>
<feature type="chain" id="PRO_5007866571" description="Beta/Gamma crystallin" evidence="1">
    <location>
        <begin position="21"/>
        <end position="135"/>
    </location>
</feature>